<keyword evidence="5 9" id="KW-0132">Cell division</keyword>
<comment type="function">
    <text evidence="9">Cell wall formation. Catalyzes the addition of glutamate to the nucleotide precursor UDP-N-acetylmuramoyl-L-alanine (UMA).</text>
</comment>
<accession>A0A1U9JVY0</accession>
<evidence type="ECO:0000256" key="5">
    <source>
        <dbReference type="ARBA" id="ARBA00022618"/>
    </source>
</evidence>
<evidence type="ECO:0000256" key="1">
    <source>
        <dbReference type="ARBA" id="ARBA00004496"/>
    </source>
</evidence>
<keyword evidence="6 9" id="KW-0547">Nucleotide-binding</keyword>
<keyword evidence="12" id="KW-1185">Reference proteome</keyword>
<evidence type="ECO:0000256" key="8">
    <source>
        <dbReference type="ARBA" id="ARBA00023306"/>
    </source>
</evidence>
<dbReference type="Pfam" id="PF08245">
    <property type="entry name" value="Mur_ligase_M"/>
    <property type="match status" value="1"/>
</dbReference>
<evidence type="ECO:0000256" key="2">
    <source>
        <dbReference type="ARBA" id="ARBA00004752"/>
    </source>
</evidence>
<keyword evidence="7 9" id="KW-0067">ATP-binding</keyword>
<dbReference type="GO" id="GO:0004326">
    <property type="term" value="F:tetrahydrofolylpolyglutamate synthase activity"/>
    <property type="evidence" value="ECO:0007669"/>
    <property type="project" value="InterPro"/>
</dbReference>
<evidence type="ECO:0000256" key="3">
    <source>
        <dbReference type="ARBA" id="ARBA00022490"/>
    </source>
</evidence>
<dbReference type="GO" id="GO:0051301">
    <property type="term" value="P:cell division"/>
    <property type="evidence" value="ECO:0007669"/>
    <property type="project" value="UniProtKB-KW"/>
</dbReference>
<dbReference type="KEGG" id="thd:BHV28_13250"/>
<dbReference type="GO" id="GO:0005737">
    <property type="term" value="C:cytoplasm"/>
    <property type="evidence" value="ECO:0007669"/>
    <property type="project" value="UniProtKB-SubCell"/>
</dbReference>
<dbReference type="Gene3D" id="3.90.190.20">
    <property type="entry name" value="Mur ligase, C-terminal domain"/>
    <property type="match status" value="1"/>
</dbReference>
<dbReference type="GO" id="GO:0005524">
    <property type="term" value="F:ATP binding"/>
    <property type="evidence" value="ECO:0007669"/>
    <property type="project" value="UniProtKB-UniRule"/>
</dbReference>
<dbReference type="PANTHER" id="PTHR43692">
    <property type="entry name" value="UDP-N-ACETYLMURAMOYLALANINE--D-GLUTAMATE LIGASE"/>
    <property type="match status" value="1"/>
</dbReference>
<dbReference type="HAMAP" id="MF_00639">
    <property type="entry name" value="MurD"/>
    <property type="match status" value="1"/>
</dbReference>
<keyword evidence="9" id="KW-0961">Cell wall biogenesis/degradation</keyword>
<dbReference type="EMBL" id="CP017315">
    <property type="protein sequence ID" value="AQS42008.1"/>
    <property type="molecule type" value="Genomic_DNA"/>
</dbReference>
<feature type="binding site" evidence="9">
    <location>
        <begin position="128"/>
        <end position="134"/>
    </location>
    <ligand>
        <name>ATP</name>
        <dbReference type="ChEBI" id="CHEBI:30616"/>
    </ligand>
</feature>
<dbReference type="InterPro" id="IPR018109">
    <property type="entry name" value="Folylpolyglutamate_synth_CS"/>
</dbReference>
<reference evidence="11 12" key="2">
    <citation type="journal article" date="2016" name="Sci. Rep.">
        <title>The genome of Rhizobiales bacteria in predatory ants reveals urease gene functions but no genes for nitrogen fixation.</title>
        <authorList>
            <person name="Neuvonen M.M."/>
            <person name="Tamarit D."/>
            <person name="Naslund K."/>
            <person name="Liebig J."/>
            <person name="Feldhaar H."/>
            <person name="Moran N.A."/>
            <person name="Guy L."/>
            <person name="Andersson S.G."/>
        </authorList>
    </citation>
    <scope>NUCLEOTIDE SEQUENCE [LARGE SCALE GENOMIC DNA]</scope>
    <source>
        <strain evidence="11 12">Hsal</strain>
    </source>
</reference>
<comment type="subcellular location">
    <subcellularLocation>
        <location evidence="1 9">Cytoplasm</location>
    </subcellularLocation>
</comment>
<comment type="pathway">
    <text evidence="2 9">Cell wall biogenesis; peptidoglycan biosynthesis.</text>
</comment>
<dbReference type="SUPFAM" id="SSF53623">
    <property type="entry name" value="MurD-like peptide ligases, catalytic domain"/>
    <property type="match status" value="1"/>
</dbReference>
<keyword evidence="3 9" id="KW-0963">Cytoplasm</keyword>
<dbReference type="UniPathway" id="UPA00219"/>
<dbReference type="InterPro" id="IPR036565">
    <property type="entry name" value="Mur-like_cat_sf"/>
</dbReference>
<dbReference type="Proteomes" id="UP000188912">
    <property type="component" value="Chromosome"/>
</dbReference>
<dbReference type="SUPFAM" id="SSF51984">
    <property type="entry name" value="MurCD N-terminal domain"/>
    <property type="match status" value="1"/>
</dbReference>
<dbReference type="InterPro" id="IPR036615">
    <property type="entry name" value="Mur_ligase_C_dom_sf"/>
</dbReference>
<dbReference type="PANTHER" id="PTHR43692:SF1">
    <property type="entry name" value="UDP-N-ACETYLMURAMOYLALANINE--D-GLUTAMATE LIGASE"/>
    <property type="match status" value="1"/>
</dbReference>
<evidence type="ECO:0000313" key="11">
    <source>
        <dbReference type="EMBL" id="AQS42008.1"/>
    </source>
</evidence>
<feature type="domain" description="Mur ligase central" evidence="10">
    <location>
        <begin position="126"/>
        <end position="296"/>
    </location>
</feature>
<dbReference type="NCBIfam" id="TIGR01087">
    <property type="entry name" value="murD"/>
    <property type="match status" value="1"/>
</dbReference>
<dbReference type="GO" id="GO:0008764">
    <property type="term" value="F:UDP-N-acetylmuramoylalanine-D-glutamate ligase activity"/>
    <property type="evidence" value="ECO:0007669"/>
    <property type="project" value="UniProtKB-UniRule"/>
</dbReference>
<comment type="similarity">
    <text evidence="9">Belongs to the MurCDEF family.</text>
</comment>
<protein>
    <recommendedName>
        <fullName evidence="9">UDP-N-acetylmuramoylalanine--D-glutamate ligase</fullName>
        <ecNumber evidence="9">6.3.2.9</ecNumber>
    </recommendedName>
    <alternativeName>
        <fullName evidence="9">D-glutamic acid-adding enzyme</fullName>
    </alternativeName>
    <alternativeName>
        <fullName evidence="9">UDP-N-acetylmuramoyl-L-alanyl-D-glutamate synthetase</fullName>
    </alternativeName>
</protein>
<dbReference type="AlphaFoldDB" id="A0A1U9JVY0"/>
<sequence length="475" mass="50301">MIAVSLFKGKKVALFGLGGSGLATALALQAGGAAVIVWDDNAAAVEKARAQGLEARDLRAADWREISALVLSPGVPLTHPQPHWSVALARASGVEIIGDIELFVRMRNAYLAEHNLQSKDCPFIAITGTNGKSTTTALVSHLLREAGCDVQTGGNIGTAILSLEPPARGRFFVIECSSYQIDLTPSLNPTVGILLNITPDHIDRHGSFKNYAALKERVVANADTAVISVDDETCRAVFARVDKALPVSVLKKLPAGAYAQKEELFYQGRPVASLAGIASLRGAHNAQNALAALACCRALDVRFADVGKALQSFTGLPHRMEEVGRKGHVVFVNDSKATNAEAAAPALAAFEAIYWIAGGVEKEGGIESLRRFFPKIRKAYLIGAAAADFARTIGGAIPVVMVETLENAVKQAAKDALEDNTKDALEDGTRRDAVAGKARETVVLLSPACASFDQFANYGARGDAFRQLVAALDDY</sequence>
<evidence type="ECO:0000256" key="6">
    <source>
        <dbReference type="ARBA" id="ARBA00022741"/>
    </source>
</evidence>
<dbReference type="STRING" id="1902579.BHV28_13250"/>
<comment type="catalytic activity">
    <reaction evidence="9">
        <text>UDP-N-acetyl-alpha-D-muramoyl-L-alanine + D-glutamate + ATP = UDP-N-acetyl-alpha-D-muramoyl-L-alanyl-D-glutamate + ADP + phosphate + H(+)</text>
        <dbReference type="Rhea" id="RHEA:16429"/>
        <dbReference type="ChEBI" id="CHEBI:15378"/>
        <dbReference type="ChEBI" id="CHEBI:29986"/>
        <dbReference type="ChEBI" id="CHEBI:30616"/>
        <dbReference type="ChEBI" id="CHEBI:43474"/>
        <dbReference type="ChEBI" id="CHEBI:83898"/>
        <dbReference type="ChEBI" id="CHEBI:83900"/>
        <dbReference type="ChEBI" id="CHEBI:456216"/>
        <dbReference type="EC" id="6.3.2.9"/>
    </reaction>
</comment>
<reference evidence="11 12" key="1">
    <citation type="journal article" date="2010" name="Science">
        <title>Genomic comparison of the ants Camponotus floridanus and Harpegnathos saltator.</title>
        <authorList>
            <person name="Bonasio R."/>
            <person name="Zhang G."/>
            <person name="Ye C."/>
            <person name="Mutti N.S."/>
            <person name="Fang X."/>
            <person name="Qin N."/>
            <person name="Donahue G."/>
            <person name="Yang P."/>
            <person name="Li Q."/>
            <person name="Li C."/>
            <person name="Zhang P."/>
            <person name="Huang Z."/>
            <person name="Berger S.L."/>
            <person name="Reinberg D."/>
            <person name="Wang J."/>
            <person name="Liebig J."/>
        </authorList>
    </citation>
    <scope>NUCLEOTIDE SEQUENCE [LARGE SCALE GENOMIC DNA]</scope>
    <source>
        <strain evidence="11 12">Hsal</strain>
    </source>
</reference>
<dbReference type="Gene3D" id="3.40.1190.10">
    <property type="entry name" value="Mur-like, catalytic domain"/>
    <property type="match status" value="1"/>
</dbReference>
<dbReference type="GO" id="GO:0009252">
    <property type="term" value="P:peptidoglycan biosynthetic process"/>
    <property type="evidence" value="ECO:0007669"/>
    <property type="project" value="UniProtKB-UniRule"/>
</dbReference>
<keyword evidence="9" id="KW-0133">Cell shape</keyword>
<keyword evidence="9" id="KW-0573">Peptidoglycan synthesis</keyword>
<proteinExistence type="inferred from homology"/>
<organism evidence="11 12">
    <name type="scientific">Candidatus Tokpelaia hoelldobleri</name>
    <dbReference type="NCBI Taxonomy" id="1902579"/>
    <lineage>
        <taxon>Bacteria</taxon>
        <taxon>Pseudomonadati</taxon>
        <taxon>Pseudomonadota</taxon>
        <taxon>Alphaproteobacteria</taxon>
        <taxon>Hyphomicrobiales</taxon>
        <taxon>Candidatus Tokpelaia</taxon>
    </lineage>
</organism>
<evidence type="ECO:0000256" key="7">
    <source>
        <dbReference type="ARBA" id="ARBA00022840"/>
    </source>
</evidence>
<dbReference type="InterPro" id="IPR013221">
    <property type="entry name" value="Mur_ligase_cen"/>
</dbReference>
<evidence type="ECO:0000259" key="10">
    <source>
        <dbReference type="Pfam" id="PF08245"/>
    </source>
</evidence>
<keyword evidence="8 9" id="KW-0131">Cell cycle</keyword>
<evidence type="ECO:0000256" key="9">
    <source>
        <dbReference type="HAMAP-Rule" id="MF_00639"/>
    </source>
</evidence>
<dbReference type="InterPro" id="IPR005762">
    <property type="entry name" value="MurD"/>
</dbReference>
<dbReference type="GO" id="GO:0008360">
    <property type="term" value="P:regulation of cell shape"/>
    <property type="evidence" value="ECO:0007669"/>
    <property type="project" value="UniProtKB-KW"/>
</dbReference>
<dbReference type="Gene3D" id="3.40.50.720">
    <property type="entry name" value="NAD(P)-binding Rossmann-like Domain"/>
    <property type="match status" value="1"/>
</dbReference>
<dbReference type="PROSITE" id="PS01011">
    <property type="entry name" value="FOLYLPOLYGLU_SYNT_1"/>
    <property type="match status" value="1"/>
</dbReference>
<dbReference type="GO" id="GO:0071555">
    <property type="term" value="P:cell wall organization"/>
    <property type="evidence" value="ECO:0007669"/>
    <property type="project" value="UniProtKB-KW"/>
</dbReference>
<evidence type="ECO:0000256" key="4">
    <source>
        <dbReference type="ARBA" id="ARBA00022598"/>
    </source>
</evidence>
<keyword evidence="4 9" id="KW-0436">Ligase</keyword>
<dbReference type="SUPFAM" id="SSF53244">
    <property type="entry name" value="MurD-like peptide ligases, peptide-binding domain"/>
    <property type="match status" value="1"/>
</dbReference>
<evidence type="ECO:0000313" key="12">
    <source>
        <dbReference type="Proteomes" id="UP000188912"/>
    </source>
</evidence>
<gene>
    <name evidence="9 11" type="primary">murD</name>
    <name evidence="11" type="ORF">BHV28_13250</name>
</gene>
<dbReference type="EC" id="6.3.2.9" evidence="9"/>
<name>A0A1U9JVY0_9HYPH</name>